<comment type="similarity">
    <text evidence="3">Belongs to the ThTPase family.</text>
</comment>
<keyword evidence="8" id="KW-0479">Metal-binding</keyword>
<feature type="domain" description="CYTH" evidence="13">
    <location>
        <begin position="6"/>
        <end position="208"/>
    </location>
</feature>
<evidence type="ECO:0000256" key="7">
    <source>
        <dbReference type="ARBA" id="ARBA00022490"/>
    </source>
</evidence>
<comment type="catalytic activity">
    <reaction evidence="11">
        <text>thiamine triphosphate + H2O = thiamine diphosphate + phosphate + H(+)</text>
        <dbReference type="Rhea" id="RHEA:11744"/>
        <dbReference type="ChEBI" id="CHEBI:15377"/>
        <dbReference type="ChEBI" id="CHEBI:15378"/>
        <dbReference type="ChEBI" id="CHEBI:43474"/>
        <dbReference type="ChEBI" id="CHEBI:58937"/>
        <dbReference type="ChEBI" id="CHEBI:58938"/>
        <dbReference type="EC" id="3.6.1.28"/>
    </reaction>
</comment>
<keyword evidence="10" id="KW-0007">Acetylation</keyword>
<evidence type="ECO:0000313" key="15">
    <source>
        <dbReference type="Proteomes" id="UP000646548"/>
    </source>
</evidence>
<dbReference type="GO" id="GO:0080008">
    <property type="term" value="C:Cul4-RING E3 ubiquitin ligase complex"/>
    <property type="evidence" value="ECO:0007669"/>
    <property type="project" value="TreeGrafter"/>
</dbReference>
<evidence type="ECO:0000256" key="1">
    <source>
        <dbReference type="ARBA" id="ARBA00002106"/>
    </source>
</evidence>
<dbReference type="Gene3D" id="2.40.320.10">
    <property type="entry name" value="Hypothetical Protein Pfu-838710-001"/>
    <property type="match status" value="1"/>
</dbReference>
<evidence type="ECO:0000256" key="6">
    <source>
        <dbReference type="ARBA" id="ARBA00020088"/>
    </source>
</evidence>
<dbReference type="InterPro" id="IPR036322">
    <property type="entry name" value="WD40_repeat_dom_sf"/>
</dbReference>
<dbReference type="GO" id="GO:0050333">
    <property type="term" value="F:thiamine triphosphate phosphatase activity"/>
    <property type="evidence" value="ECO:0007669"/>
    <property type="project" value="UniProtKB-EC"/>
</dbReference>
<comment type="function">
    <text evidence="1">Hydrolase highly specific for thiamine triphosphate (ThTP).</text>
</comment>
<name>A0A834F6F1_ORYME</name>
<dbReference type="SMART" id="SM01118">
    <property type="entry name" value="CYTH"/>
    <property type="match status" value="1"/>
</dbReference>
<organism evidence="14 15">
    <name type="scientific">Oryzias melastigma</name>
    <name type="common">Marine medaka</name>
    <dbReference type="NCBI Taxonomy" id="30732"/>
    <lineage>
        <taxon>Eukaryota</taxon>
        <taxon>Metazoa</taxon>
        <taxon>Chordata</taxon>
        <taxon>Craniata</taxon>
        <taxon>Vertebrata</taxon>
        <taxon>Euteleostomi</taxon>
        <taxon>Actinopterygii</taxon>
        <taxon>Neopterygii</taxon>
        <taxon>Teleostei</taxon>
        <taxon>Neoteleostei</taxon>
        <taxon>Acanthomorphata</taxon>
        <taxon>Ovalentaria</taxon>
        <taxon>Atherinomorphae</taxon>
        <taxon>Beloniformes</taxon>
        <taxon>Adrianichthyidae</taxon>
        <taxon>Oryziinae</taxon>
        <taxon>Oryzias</taxon>
    </lineage>
</organism>
<evidence type="ECO:0000256" key="9">
    <source>
        <dbReference type="ARBA" id="ARBA00022842"/>
    </source>
</evidence>
<comment type="subunit">
    <text evidence="4">Monomer.</text>
</comment>
<dbReference type="InterPro" id="IPR033469">
    <property type="entry name" value="CYTH-like_dom_sf"/>
</dbReference>
<dbReference type="GO" id="GO:0006772">
    <property type="term" value="P:thiamine metabolic process"/>
    <property type="evidence" value="ECO:0007669"/>
    <property type="project" value="InterPro"/>
</dbReference>
<dbReference type="InterPro" id="IPR012177">
    <property type="entry name" value="ThTPase_euk"/>
</dbReference>
<reference evidence="14" key="1">
    <citation type="journal article" name="BMC Genomics">
        <title>Long-read sequencing and de novo genome assembly of marine medaka (Oryzias melastigma).</title>
        <authorList>
            <person name="Liang P."/>
            <person name="Saqib H.S.A."/>
            <person name="Ni X."/>
            <person name="Shen Y."/>
        </authorList>
    </citation>
    <scope>NUCLEOTIDE SEQUENCE</scope>
    <source>
        <strain evidence="14">Bigg-433</strain>
    </source>
</reference>
<dbReference type="InterPro" id="IPR051859">
    <property type="entry name" value="DCAF"/>
</dbReference>
<dbReference type="CDD" id="cd07758">
    <property type="entry name" value="ThTPase"/>
    <property type="match status" value="1"/>
</dbReference>
<evidence type="ECO:0000256" key="3">
    <source>
        <dbReference type="ARBA" id="ARBA00008181"/>
    </source>
</evidence>
<accession>A0A834F6F1</accession>
<keyword evidence="7" id="KW-0963">Cytoplasm</keyword>
<dbReference type="SUPFAM" id="SSF55154">
    <property type="entry name" value="CYTH-like phosphatases"/>
    <property type="match status" value="1"/>
</dbReference>
<evidence type="ECO:0000313" key="14">
    <source>
        <dbReference type="EMBL" id="KAF6722864.1"/>
    </source>
</evidence>
<dbReference type="SUPFAM" id="SSF50978">
    <property type="entry name" value="WD40 repeat-like"/>
    <property type="match status" value="1"/>
</dbReference>
<evidence type="ECO:0000256" key="5">
    <source>
        <dbReference type="ARBA" id="ARBA00012378"/>
    </source>
</evidence>
<dbReference type="EC" id="3.6.1.28" evidence="5"/>
<sequence length="622" mass="70151">MHVKMSVEVERKFLCSEDTLKILQKIGDCLGQRQFHDQYFDSPGFELTLRDFWLRKRKGCWELKCPVSTVNRTGELREEQSLAAKLCTHYKEITNLPEIQQRVKEVIEGPCGDPDTETTPSQEDELWLSKLNLVCFAEFTTVRRSFTLEEGVQIDLDQADFGYHVGEIEVLIPEGGDVHSAQEKIRDAAQKLDQADFSEIANSQVWADTTGSRANELSRRLSKVANVFVWVLAVQLAPHSLTLLMNAEHRYAPHFVWPSGFMGSQSSSGMSGGRGSSSGNPAEQSEAGEPNQSSSRGRRTADRHQGDGQSASEEDVDLAEVLAYLLRRGQVRLVHGSGATGLQLVQSHSDSDDDSEGAWDGRLGDRYNPPVDTQPDTHEIDTSEIRTQILLATASSSLNGRHSFTYMLTEREQGRCRGSSFSHGECSRIRTHFLPNYVSHKDTYQQKAFCGVYSEDGNMFLSACQDQVIRLYDTSKGRFHLQRTVKARDVGWSVLDVCFTPDARHVLYSSWSDYIHLCSIDGDSENHTALDLNPDERRFCVFSLTASTDGKEILGGANDGCLYVFDLEQNRRTLKHHSISYFSIQEKKIQVRRDHLAPKEIPLKFSFQFLLTFEGKVYLHLL</sequence>
<dbReference type="PANTHER" id="PTHR19847:SF7">
    <property type="entry name" value="DDB1- AND CUL4-ASSOCIATED FACTOR 11"/>
    <property type="match status" value="1"/>
</dbReference>
<dbReference type="GO" id="GO:0046872">
    <property type="term" value="F:metal ion binding"/>
    <property type="evidence" value="ECO:0007669"/>
    <property type="project" value="UniProtKB-KW"/>
</dbReference>
<evidence type="ECO:0000256" key="8">
    <source>
        <dbReference type="ARBA" id="ARBA00022723"/>
    </source>
</evidence>
<dbReference type="Pfam" id="PF01928">
    <property type="entry name" value="CYTH"/>
    <property type="match status" value="1"/>
</dbReference>
<evidence type="ECO:0000256" key="2">
    <source>
        <dbReference type="ARBA" id="ARBA00004496"/>
    </source>
</evidence>
<comment type="caution">
    <text evidence="14">The sequence shown here is derived from an EMBL/GenBank/DDBJ whole genome shotgun (WGS) entry which is preliminary data.</text>
</comment>
<evidence type="ECO:0000256" key="10">
    <source>
        <dbReference type="ARBA" id="ARBA00022990"/>
    </source>
</evidence>
<comment type="subcellular location">
    <subcellularLocation>
        <location evidence="2">Cytoplasm</location>
    </subcellularLocation>
</comment>
<dbReference type="GO" id="GO:0043161">
    <property type="term" value="P:proteasome-mediated ubiquitin-dependent protein catabolic process"/>
    <property type="evidence" value="ECO:0007669"/>
    <property type="project" value="TreeGrafter"/>
</dbReference>
<feature type="region of interest" description="Disordered" evidence="12">
    <location>
        <begin position="344"/>
        <end position="378"/>
    </location>
</feature>
<dbReference type="SMART" id="SM00320">
    <property type="entry name" value="WD40"/>
    <property type="match status" value="3"/>
</dbReference>
<evidence type="ECO:0000256" key="4">
    <source>
        <dbReference type="ARBA" id="ARBA00011245"/>
    </source>
</evidence>
<proteinExistence type="inferred from homology"/>
<dbReference type="InterPro" id="IPR015943">
    <property type="entry name" value="WD40/YVTN_repeat-like_dom_sf"/>
</dbReference>
<dbReference type="GO" id="GO:0005737">
    <property type="term" value="C:cytoplasm"/>
    <property type="evidence" value="ECO:0007669"/>
    <property type="project" value="UniProtKB-SubCell"/>
</dbReference>
<dbReference type="EMBL" id="WKFB01000445">
    <property type="protein sequence ID" value="KAF6722864.1"/>
    <property type="molecule type" value="Genomic_DNA"/>
</dbReference>
<dbReference type="AlphaFoldDB" id="A0A834F6F1"/>
<keyword evidence="9" id="KW-0460">Magnesium</keyword>
<feature type="region of interest" description="Disordered" evidence="12">
    <location>
        <begin position="264"/>
        <end position="314"/>
    </location>
</feature>
<dbReference type="InterPro" id="IPR023577">
    <property type="entry name" value="CYTH_domain"/>
</dbReference>
<evidence type="ECO:0000259" key="13">
    <source>
        <dbReference type="SMART" id="SM01118"/>
    </source>
</evidence>
<gene>
    <name evidence="14" type="ORF">FQA47_014796</name>
</gene>
<dbReference type="Gene3D" id="2.130.10.10">
    <property type="entry name" value="YVTN repeat-like/Quinoprotein amine dehydrogenase"/>
    <property type="match status" value="1"/>
</dbReference>
<dbReference type="Proteomes" id="UP000646548">
    <property type="component" value="Unassembled WGS sequence"/>
</dbReference>
<dbReference type="PANTHER" id="PTHR19847">
    <property type="entry name" value="DDB1- AND CUL4-ASSOCIATED FACTOR 11"/>
    <property type="match status" value="1"/>
</dbReference>
<evidence type="ECO:0000256" key="11">
    <source>
        <dbReference type="ARBA" id="ARBA00048194"/>
    </source>
</evidence>
<dbReference type="InterPro" id="IPR001680">
    <property type="entry name" value="WD40_rpt"/>
</dbReference>
<evidence type="ECO:0000256" key="12">
    <source>
        <dbReference type="SAM" id="MobiDB-lite"/>
    </source>
</evidence>
<protein>
    <recommendedName>
        <fullName evidence="6">Thiamine-triphosphatase</fullName>
        <ecNumber evidence="5">3.6.1.28</ecNumber>
    </recommendedName>
</protein>